<comment type="caution">
    <text evidence="1">The sequence shown here is derived from an EMBL/GenBank/DDBJ whole genome shotgun (WGS) entry which is preliminary data.</text>
</comment>
<evidence type="ECO:0000313" key="1">
    <source>
        <dbReference type="EMBL" id="KAD2805019.1"/>
    </source>
</evidence>
<evidence type="ECO:0000313" key="2">
    <source>
        <dbReference type="Proteomes" id="UP000326396"/>
    </source>
</evidence>
<dbReference type="AlphaFoldDB" id="A0A5N6LTY2"/>
<reference evidence="1 2" key="1">
    <citation type="submission" date="2019-05" db="EMBL/GenBank/DDBJ databases">
        <title>Mikania micrantha, genome provides insights into the molecular mechanism of rapid growth.</title>
        <authorList>
            <person name="Liu B."/>
        </authorList>
    </citation>
    <scope>NUCLEOTIDE SEQUENCE [LARGE SCALE GENOMIC DNA]</scope>
    <source>
        <strain evidence="1">NLD-2019</strain>
        <tissue evidence="1">Leaf</tissue>
    </source>
</reference>
<protein>
    <recommendedName>
        <fullName evidence="3">SWIM-type domain-containing protein</fullName>
    </recommendedName>
</protein>
<sequence>MEKILNEVDRSHRFVPTVDNCGCQLRTCFGLPCAHELAIYFCSGLPIPLNCIDPFWTKLDLLPSIHVNYGDVGYDKVVEMFEETFNKQSIPVKFSLIRKLKGVFNPSQEMIVQPKVSKLLMASLKTDKVLTTLFMH</sequence>
<accession>A0A5N6LTY2</accession>
<organism evidence="1 2">
    <name type="scientific">Mikania micrantha</name>
    <name type="common">bitter vine</name>
    <dbReference type="NCBI Taxonomy" id="192012"/>
    <lineage>
        <taxon>Eukaryota</taxon>
        <taxon>Viridiplantae</taxon>
        <taxon>Streptophyta</taxon>
        <taxon>Embryophyta</taxon>
        <taxon>Tracheophyta</taxon>
        <taxon>Spermatophyta</taxon>
        <taxon>Magnoliopsida</taxon>
        <taxon>eudicotyledons</taxon>
        <taxon>Gunneridae</taxon>
        <taxon>Pentapetalae</taxon>
        <taxon>asterids</taxon>
        <taxon>campanulids</taxon>
        <taxon>Asterales</taxon>
        <taxon>Asteraceae</taxon>
        <taxon>Asteroideae</taxon>
        <taxon>Heliantheae alliance</taxon>
        <taxon>Eupatorieae</taxon>
        <taxon>Mikania</taxon>
    </lineage>
</organism>
<dbReference type="EMBL" id="SZYD01000018">
    <property type="protein sequence ID" value="KAD2805019.1"/>
    <property type="molecule type" value="Genomic_DNA"/>
</dbReference>
<gene>
    <name evidence="1" type="ORF">E3N88_38396</name>
</gene>
<name>A0A5N6LTY2_9ASTR</name>
<proteinExistence type="predicted"/>
<dbReference type="Proteomes" id="UP000326396">
    <property type="component" value="Linkage Group LG8"/>
</dbReference>
<keyword evidence="2" id="KW-1185">Reference proteome</keyword>
<evidence type="ECO:0008006" key="3">
    <source>
        <dbReference type="Google" id="ProtNLM"/>
    </source>
</evidence>
<dbReference type="OrthoDB" id="2422440at2759"/>